<gene>
    <name evidence="2" type="ORF">NE695_00915</name>
</gene>
<dbReference type="InterPro" id="IPR013022">
    <property type="entry name" value="Xyl_isomerase-like_TIM-brl"/>
</dbReference>
<name>A0ABT1RUX4_9FIRM</name>
<dbReference type="PANTHER" id="PTHR12110">
    <property type="entry name" value="HYDROXYPYRUVATE ISOMERASE"/>
    <property type="match status" value="1"/>
</dbReference>
<dbReference type="Pfam" id="PF01261">
    <property type="entry name" value="AP_endonuc_2"/>
    <property type="match status" value="1"/>
</dbReference>
<dbReference type="RefSeq" id="WP_066863398.1">
    <property type="nucleotide sequence ID" value="NZ_CABKVV010000013.1"/>
</dbReference>
<dbReference type="Proteomes" id="UP001524473">
    <property type="component" value="Unassembled WGS sequence"/>
</dbReference>
<dbReference type="InterPro" id="IPR036237">
    <property type="entry name" value="Xyl_isomerase-like_sf"/>
</dbReference>
<evidence type="ECO:0000313" key="2">
    <source>
        <dbReference type="EMBL" id="MCQ4838472.1"/>
    </source>
</evidence>
<dbReference type="SUPFAM" id="SSF51658">
    <property type="entry name" value="Xylose isomerase-like"/>
    <property type="match status" value="1"/>
</dbReference>
<protein>
    <submittedName>
        <fullName evidence="2">Sugar phosphate isomerase/epimerase</fullName>
    </submittedName>
</protein>
<dbReference type="InterPro" id="IPR050312">
    <property type="entry name" value="IolE/XylAMocC-like"/>
</dbReference>
<dbReference type="PANTHER" id="PTHR12110:SF21">
    <property type="entry name" value="XYLOSE ISOMERASE-LIKE TIM BARREL DOMAIN-CONTAINING PROTEIN"/>
    <property type="match status" value="1"/>
</dbReference>
<dbReference type="EMBL" id="JANFZH010000001">
    <property type="protein sequence ID" value="MCQ4838472.1"/>
    <property type="molecule type" value="Genomic_DNA"/>
</dbReference>
<dbReference type="Gene3D" id="3.20.20.150">
    <property type="entry name" value="Divalent-metal-dependent TIM barrel enzymes"/>
    <property type="match status" value="1"/>
</dbReference>
<dbReference type="GeneID" id="90532242"/>
<keyword evidence="3" id="KW-1185">Reference proteome</keyword>
<proteinExistence type="predicted"/>
<evidence type="ECO:0000313" key="3">
    <source>
        <dbReference type="Proteomes" id="UP001524473"/>
    </source>
</evidence>
<feature type="domain" description="Xylose isomerase-like TIM barrel" evidence="1">
    <location>
        <begin position="45"/>
        <end position="273"/>
    </location>
</feature>
<sequence length="279" mass="31726">MGEFAVRLGLNFTPPHSSPEDWAEKLYQKGVRATAFPLDYHAPVSQIDAYVQAAKERDILIAEVGIWNSPHHTDPRERSLAQEACLEQLRLADYVNARCAVNVSGAAGPVWYGCYRDNYSQAVYAENVAFIQFLCDEAKPRNTYYTLEVMQWMLPDSPEQYARFLQDVDRERFAVHMDAVNFVKDPYLCTHHNEVIDKAFRLLGPKIRSCHLKDFRLKDATSLMVEEVIPGTGMLDIPHYLACVGRLDPDMPVLLEHLSGEAEYDEALARVRSVCSLSR</sequence>
<keyword evidence="2" id="KW-0413">Isomerase</keyword>
<dbReference type="GO" id="GO:0016853">
    <property type="term" value="F:isomerase activity"/>
    <property type="evidence" value="ECO:0007669"/>
    <property type="project" value="UniProtKB-KW"/>
</dbReference>
<reference evidence="2 3" key="1">
    <citation type="submission" date="2022-06" db="EMBL/GenBank/DDBJ databases">
        <title>Isolation of gut microbiota from human fecal samples.</title>
        <authorList>
            <person name="Pamer E.G."/>
            <person name="Barat B."/>
            <person name="Waligurski E."/>
            <person name="Medina S."/>
            <person name="Paddock L."/>
            <person name="Mostad J."/>
        </authorList>
    </citation>
    <scope>NUCLEOTIDE SEQUENCE [LARGE SCALE GENOMIC DNA]</scope>
    <source>
        <strain evidence="2 3">DFI.9.73</strain>
    </source>
</reference>
<evidence type="ECO:0000259" key="1">
    <source>
        <dbReference type="Pfam" id="PF01261"/>
    </source>
</evidence>
<accession>A0ABT1RUX4</accession>
<comment type="caution">
    <text evidence="2">The sequence shown here is derived from an EMBL/GenBank/DDBJ whole genome shotgun (WGS) entry which is preliminary data.</text>
</comment>
<organism evidence="2 3">
    <name type="scientific">Neglectibacter timonensis</name>
    <dbReference type="NCBI Taxonomy" id="1776382"/>
    <lineage>
        <taxon>Bacteria</taxon>
        <taxon>Bacillati</taxon>
        <taxon>Bacillota</taxon>
        <taxon>Clostridia</taxon>
        <taxon>Eubacteriales</taxon>
        <taxon>Oscillospiraceae</taxon>
        <taxon>Neglectibacter</taxon>
    </lineage>
</organism>